<feature type="transmembrane region" description="Helical" evidence="14">
    <location>
        <begin position="105"/>
        <end position="124"/>
    </location>
</feature>
<dbReference type="PROSITE" id="PS00457">
    <property type="entry name" value="NA_SOLUT_SYMP_2"/>
    <property type="match status" value="1"/>
</dbReference>
<dbReference type="PROSITE" id="PS50283">
    <property type="entry name" value="NA_SOLUT_SYMP_3"/>
    <property type="match status" value="1"/>
</dbReference>
<keyword evidence="9" id="KW-0406">Ion transport</keyword>
<evidence type="ECO:0000256" key="14">
    <source>
        <dbReference type="SAM" id="Phobius"/>
    </source>
</evidence>
<evidence type="ECO:0000256" key="11">
    <source>
        <dbReference type="ARBA" id="ARBA00023201"/>
    </source>
</evidence>
<gene>
    <name evidence="15" type="ORF">ACFL2Z_05420</name>
</gene>
<evidence type="ECO:0000256" key="8">
    <source>
        <dbReference type="ARBA" id="ARBA00023053"/>
    </source>
</evidence>
<keyword evidence="6" id="KW-0769">Symport</keyword>
<feature type="non-terminal residue" evidence="15">
    <location>
        <position position="1"/>
    </location>
</feature>
<evidence type="ECO:0000256" key="1">
    <source>
        <dbReference type="ARBA" id="ARBA00004651"/>
    </source>
</evidence>
<keyword evidence="7 14" id="KW-1133">Transmembrane helix</keyword>
<evidence type="ECO:0000256" key="13">
    <source>
        <dbReference type="RuleBase" id="RU362091"/>
    </source>
</evidence>
<sequence>VMIAAAMAAMMSTADSQLLVASSSFVQDFYHKAFGRNPGPGKLVLYSRIVTLVVGVAAMVVALMQDPENPVGVVFWLVLYAWGGLASSFGPLIVLSLYWKRVTRAGAIAGMVTGSATVIVWKNIGMLSDFIYELVPGVIVSTLVIVVVSLLTTPPRGAAELDIR</sequence>
<dbReference type="InterPro" id="IPR050277">
    <property type="entry name" value="Sodium:Solute_Symporter"/>
</dbReference>
<keyword evidence="16" id="KW-1185">Reference proteome</keyword>
<evidence type="ECO:0000256" key="2">
    <source>
        <dbReference type="ARBA" id="ARBA00006434"/>
    </source>
</evidence>
<evidence type="ECO:0000256" key="10">
    <source>
        <dbReference type="ARBA" id="ARBA00023136"/>
    </source>
</evidence>
<keyword evidence="8" id="KW-0915">Sodium</keyword>
<keyword evidence="5 14" id="KW-0812">Transmembrane</keyword>
<comment type="subcellular location">
    <subcellularLocation>
        <location evidence="1">Cell membrane</location>
        <topology evidence="1">Multi-pass membrane protein</topology>
    </subcellularLocation>
</comment>
<keyword evidence="11" id="KW-0739">Sodium transport</keyword>
<evidence type="ECO:0000256" key="6">
    <source>
        <dbReference type="ARBA" id="ARBA00022847"/>
    </source>
</evidence>
<dbReference type="InterPro" id="IPR018212">
    <property type="entry name" value="Na/solute_symporter_CS"/>
</dbReference>
<evidence type="ECO:0000313" key="16">
    <source>
        <dbReference type="Proteomes" id="UP001594288"/>
    </source>
</evidence>
<keyword evidence="4" id="KW-1003">Cell membrane</keyword>
<keyword evidence="10 14" id="KW-0472">Membrane</keyword>
<dbReference type="InterPro" id="IPR038377">
    <property type="entry name" value="Na/Glc_symporter_sf"/>
</dbReference>
<evidence type="ECO:0000313" key="15">
    <source>
        <dbReference type="EMBL" id="MFC1800324.1"/>
    </source>
</evidence>
<comment type="caution">
    <text evidence="15">The sequence shown here is derived from an EMBL/GenBank/DDBJ whole genome shotgun (WGS) entry which is preliminary data.</text>
</comment>
<dbReference type="Proteomes" id="UP001594288">
    <property type="component" value="Unassembled WGS sequence"/>
</dbReference>
<dbReference type="EMBL" id="JBHPEI010000118">
    <property type="protein sequence ID" value="MFC1800324.1"/>
    <property type="molecule type" value="Genomic_DNA"/>
</dbReference>
<accession>A0ABV6YQK2</accession>
<evidence type="ECO:0000256" key="7">
    <source>
        <dbReference type="ARBA" id="ARBA00022989"/>
    </source>
</evidence>
<dbReference type="PANTHER" id="PTHR48086:SF3">
    <property type="entry name" value="SODIUM_PROLINE SYMPORTER"/>
    <property type="match status" value="1"/>
</dbReference>
<evidence type="ECO:0000256" key="3">
    <source>
        <dbReference type="ARBA" id="ARBA00022448"/>
    </source>
</evidence>
<dbReference type="PANTHER" id="PTHR48086">
    <property type="entry name" value="SODIUM/PROLINE SYMPORTER-RELATED"/>
    <property type="match status" value="1"/>
</dbReference>
<organism evidence="15 16">
    <name type="scientific">Eiseniibacteriota bacterium</name>
    <dbReference type="NCBI Taxonomy" id="2212470"/>
    <lineage>
        <taxon>Bacteria</taxon>
        <taxon>Candidatus Eiseniibacteriota</taxon>
    </lineage>
</organism>
<evidence type="ECO:0000256" key="9">
    <source>
        <dbReference type="ARBA" id="ARBA00023065"/>
    </source>
</evidence>
<name>A0ABV6YQK2_UNCEI</name>
<dbReference type="InterPro" id="IPR001734">
    <property type="entry name" value="Na/solute_symporter"/>
</dbReference>
<feature type="transmembrane region" description="Helical" evidence="14">
    <location>
        <begin position="71"/>
        <end position="99"/>
    </location>
</feature>
<comment type="catalytic activity">
    <reaction evidence="12">
        <text>L-proline(in) + Na(+)(in) = L-proline(out) + Na(+)(out)</text>
        <dbReference type="Rhea" id="RHEA:28967"/>
        <dbReference type="ChEBI" id="CHEBI:29101"/>
        <dbReference type="ChEBI" id="CHEBI:60039"/>
    </reaction>
</comment>
<feature type="transmembrane region" description="Helical" evidence="14">
    <location>
        <begin position="45"/>
        <end position="64"/>
    </location>
</feature>
<reference evidence="15 16" key="1">
    <citation type="submission" date="2024-09" db="EMBL/GenBank/DDBJ databases">
        <authorList>
            <person name="D'Angelo T."/>
        </authorList>
    </citation>
    <scope>NUCLEOTIDE SEQUENCE [LARGE SCALE GENOMIC DNA]</scope>
    <source>
        <strain evidence="15">SAG AM-311-F02</strain>
    </source>
</reference>
<evidence type="ECO:0000256" key="5">
    <source>
        <dbReference type="ARBA" id="ARBA00022692"/>
    </source>
</evidence>
<feature type="transmembrane region" description="Helical" evidence="14">
    <location>
        <begin position="131"/>
        <end position="151"/>
    </location>
</feature>
<comment type="similarity">
    <text evidence="2 13">Belongs to the sodium:solute symporter (SSF) (TC 2.A.21) family.</text>
</comment>
<keyword evidence="3" id="KW-0813">Transport</keyword>
<proteinExistence type="inferred from homology"/>
<dbReference type="Pfam" id="PF00474">
    <property type="entry name" value="SSF"/>
    <property type="match status" value="1"/>
</dbReference>
<evidence type="ECO:0000256" key="4">
    <source>
        <dbReference type="ARBA" id="ARBA00022475"/>
    </source>
</evidence>
<protein>
    <submittedName>
        <fullName evidence="15">Sodium/proline symporter</fullName>
    </submittedName>
</protein>
<dbReference type="Gene3D" id="1.20.1730.10">
    <property type="entry name" value="Sodium/glucose cotransporter"/>
    <property type="match status" value="1"/>
</dbReference>
<evidence type="ECO:0000256" key="12">
    <source>
        <dbReference type="ARBA" id="ARBA00033708"/>
    </source>
</evidence>